<feature type="compositionally biased region" description="Basic residues" evidence="1">
    <location>
        <begin position="1"/>
        <end position="13"/>
    </location>
</feature>
<name>A0ABX5NKN3_9HYPH</name>
<gene>
    <name evidence="2" type="ORF">DMY87_22260</name>
</gene>
<reference evidence="2 3" key="1">
    <citation type="submission" date="2018-06" db="EMBL/GenBank/DDBJ databases">
        <title>Rhizobium wuzhouense sp. nov., isolated from roots of Oryza officinalis.</title>
        <authorList>
            <person name="Yuan T."/>
        </authorList>
    </citation>
    <scope>NUCLEOTIDE SEQUENCE [LARGE SCALE GENOMIC DNA]</scope>
    <source>
        <strain evidence="2 3">W44</strain>
    </source>
</reference>
<sequence>MAKRNGSGTRHRSAINGQFVTARKAANNPRTTLSEQVGGGSTHGVHRSAVSGKFVSDAYAKRHPKTTIRDN</sequence>
<dbReference type="RefSeq" id="WP_110793842.1">
    <property type="nucleotide sequence ID" value="NZ_QJRY01000011.1"/>
</dbReference>
<proteinExistence type="predicted"/>
<evidence type="ECO:0000256" key="1">
    <source>
        <dbReference type="SAM" id="MobiDB-lite"/>
    </source>
</evidence>
<dbReference type="Proteomes" id="UP000247536">
    <property type="component" value="Unassembled WGS sequence"/>
</dbReference>
<dbReference type="EMBL" id="QJRY01000011">
    <property type="protein sequence ID" value="PYB70013.1"/>
    <property type="molecule type" value="Genomic_DNA"/>
</dbReference>
<accession>A0ABX5NKN3</accession>
<keyword evidence="3" id="KW-1185">Reference proteome</keyword>
<feature type="region of interest" description="Disordered" evidence="1">
    <location>
        <begin position="1"/>
        <end position="71"/>
    </location>
</feature>
<evidence type="ECO:0000313" key="2">
    <source>
        <dbReference type="EMBL" id="PYB70013.1"/>
    </source>
</evidence>
<comment type="caution">
    <text evidence="2">The sequence shown here is derived from an EMBL/GenBank/DDBJ whole genome shotgun (WGS) entry which is preliminary data.</text>
</comment>
<protein>
    <submittedName>
        <fullName evidence="2">Uncharacterized protein</fullName>
    </submittedName>
</protein>
<evidence type="ECO:0000313" key="3">
    <source>
        <dbReference type="Proteomes" id="UP000247536"/>
    </source>
</evidence>
<organism evidence="2 3">
    <name type="scientific">Rhizobium wuzhouense</name>
    <dbReference type="NCBI Taxonomy" id="1986026"/>
    <lineage>
        <taxon>Bacteria</taxon>
        <taxon>Pseudomonadati</taxon>
        <taxon>Pseudomonadota</taxon>
        <taxon>Alphaproteobacteria</taxon>
        <taxon>Hyphomicrobiales</taxon>
        <taxon>Rhizobiaceae</taxon>
        <taxon>Rhizobium/Agrobacterium group</taxon>
        <taxon>Rhizobium</taxon>
    </lineage>
</organism>
<feature type="compositionally biased region" description="Basic residues" evidence="1">
    <location>
        <begin position="61"/>
        <end position="71"/>
    </location>
</feature>